<gene>
    <name evidence="1" type="ORF">Rcae01_00796</name>
</gene>
<dbReference type="Proteomes" id="UP001416858">
    <property type="component" value="Unassembled WGS sequence"/>
</dbReference>
<evidence type="ECO:0000313" key="1">
    <source>
        <dbReference type="EMBL" id="GAA5505352.1"/>
    </source>
</evidence>
<keyword evidence="2" id="KW-1185">Reference proteome</keyword>
<sequence>MRYQLRLAACFALLTAVVLFVMVLTAPYGYQHASNSLRQASSFEVLSLSPEPSGAEQGDHFYRWPVLGSTLVSSDSVRQSLMDALDAGVAENKKQIAACFSPRHGIRAIVDGRRYELVICFECLHAHWYIDGKQQRGFLLTSSPQPVFDQVLIDSSVPLPKPLREIEP</sequence>
<protein>
    <submittedName>
        <fullName evidence="1">Uncharacterized protein</fullName>
    </submittedName>
</protein>
<reference evidence="1 2" key="1">
    <citation type="submission" date="2024-02" db="EMBL/GenBank/DDBJ databases">
        <title>Rhodopirellula caenicola NBRC 110016.</title>
        <authorList>
            <person name="Ichikawa N."/>
            <person name="Katano-Makiyama Y."/>
            <person name="Hidaka K."/>
        </authorList>
    </citation>
    <scope>NUCLEOTIDE SEQUENCE [LARGE SCALE GENOMIC DNA]</scope>
    <source>
        <strain evidence="1 2">NBRC 110016</strain>
    </source>
</reference>
<accession>A0ABP9VJH0</accession>
<dbReference type="RefSeq" id="WP_345682395.1">
    <property type="nucleotide sequence ID" value="NZ_BAABRO010000001.1"/>
</dbReference>
<evidence type="ECO:0000313" key="2">
    <source>
        <dbReference type="Proteomes" id="UP001416858"/>
    </source>
</evidence>
<name>A0ABP9VJH0_9BACT</name>
<comment type="caution">
    <text evidence="1">The sequence shown here is derived from an EMBL/GenBank/DDBJ whole genome shotgun (WGS) entry which is preliminary data.</text>
</comment>
<dbReference type="EMBL" id="BAABRO010000001">
    <property type="protein sequence ID" value="GAA5505352.1"/>
    <property type="molecule type" value="Genomic_DNA"/>
</dbReference>
<proteinExistence type="predicted"/>
<organism evidence="1 2">
    <name type="scientific">Novipirellula caenicola</name>
    <dbReference type="NCBI Taxonomy" id="1536901"/>
    <lineage>
        <taxon>Bacteria</taxon>
        <taxon>Pseudomonadati</taxon>
        <taxon>Planctomycetota</taxon>
        <taxon>Planctomycetia</taxon>
        <taxon>Pirellulales</taxon>
        <taxon>Pirellulaceae</taxon>
        <taxon>Novipirellula</taxon>
    </lineage>
</organism>